<organism evidence="1 2">
    <name type="scientific">Thermaerobacillus caldiproteolyticus</name>
    <dbReference type="NCBI Taxonomy" id="247480"/>
    <lineage>
        <taxon>Bacteria</taxon>
        <taxon>Bacillati</taxon>
        <taxon>Bacillota</taxon>
        <taxon>Bacilli</taxon>
        <taxon>Bacillales</taxon>
        <taxon>Anoxybacillaceae</taxon>
        <taxon>Thermaerobacillus</taxon>
    </lineage>
</organism>
<dbReference type="EMBL" id="JACDUT010000014">
    <property type="protein sequence ID" value="MBA2876593.1"/>
    <property type="molecule type" value="Genomic_DNA"/>
</dbReference>
<dbReference type="Proteomes" id="UP000523087">
    <property type="component" value="Unassembled WGS sequence"/>
</dbReference>
<evidence type="ECO:0000313" key="1">
    <source>
        <dbReference type="EMBL" id="MBA2876593.1"/>
    </source>
</evidence>
<sequence>MTNPVKQIIRFTPIGAAFFYLKGFIEDIAGFLNSMNDSVTKGGEEDEGVFYYF</sequence>
<protein>
    <submittedName>
        <fullName evidence="1">Uncharacterized protein</fullName>
    </submittedName>
</protein>
<gene>
    <name evidence="1" type="ORF">HNR31_003411</name>
</gene>
<name>A0A7W0C000_9BACL</name>
<evidence type="ECO:0000313" key="2">
    <source>
        <dbReference type="Proteomes" id="UP000523087"/>
    </source>
</evidence>
<proteinExistence type="predicted"/>
<dbReference type="AlphaFoldDB" id="A0A7W0C000"/>
<accession>A0A7W0C000</accession>
<keyword evidence="2" id="KW-1185">Reference proteome</keyword>
<comment type="caution">
    <text evidence="1">The sequence shown here is derived from an EMBL/GenBank/DDBJ whole genome shotgun (WGS) entry which is preliminary data.</text>
</comment>
<reference evidence="1 2" key="1">
    <citation type="submission" date="2020-07" db="EMBL/GenBank/DDBJ databases">
        <title>Genomic Encyclopedia of Type Strains, Phase IV (KMG-IV): sequencing the most valuable type-strain genomes for metagenomic binning, comparative biology and taxonomic classification.</title>
        <authorList>
            <person name="Goeker M."/>
        </authorList>
    </citation>
    <scope>NUCLEOTIDE SEQUENCE [LARGE SCALE GENOMIC DNA]</scope>
    <source>
        <strain evidence="1 2">DSM 15730</strain>
    </source>
</reference>